<accession>A0A5E4M2A7</accession>
<reference evidence="1 2" key="1">
    <citation type="submission" date="2019-08" db="EMBL/GenBank/DDBJ databases">
        <authorList>
            <person name="Alioto T."/>
            <person name="Alioto T."/>
            <person name="Gomez Garrido J."/>
        </authorList>
    </citation>
    <scope>NUCLEOTIDE SEQUENCE [LARGE SCALE GENOMIC DNA]</scope>
</reference>
<dbReference type="AlphaFoldDB" id="A0A5E4M2A7"/>
<proteinExistence type="predicted"/>
<sequence length="94" mass="10723">MPNIEAPRLKGAQRLYHSCSVTRQYFSDSDTYAKPIPTLIVDFTFLCKNRVPNKFADTTSSVFPRPLTCSSHTIGKLQRAIAIRQTQARWTTNF</sequence>
<evidence type="ECO:0000313" key="1">
    <source>
        <dbReference type="EMBL" id="VVC25423.1"/>
    </source>
</evidence>
<dbReference type="Proteomes" id="UP000325440">
    <property type="component" value="Unassembled WGS sequence"/>
</dbReference>
<name>A0A5E4M2A7_9HEMI</name>
<dbReference type="EMBL" id="CABPRJ010000013">
    <property type="protein sequence ID" value="VVC25423.1"/>
    <property type="molecule type" value="Genomic_DNA"/>
</dbReference>
<gene>
    <name evidence="1" type="ORF">CINCED_3A004082</name>
</gene>
<protein>
    <submittedName>
        <fullName evidence="1">Uncharacterized protein</fullName>
    </submittedName>
</protein>
<organism evidence="1 2">
    <name type="scientific">Cinara cedri</name>
    <dbReference type="NCBI Taxonomy" id="506608"/>
    <lineage>
        <taxon>Eukaryota</taxon>
        <taxon>Metazoa</taxon>
        <taxon>Ecdysozoa</taxon>
        <taxon>Arthropoda</taxon>
        <taxon>Hexapoda</taxon>
        <taxon>Insecta</taxon>
        <taxon>Pterygota</taxon>
        <taxon>Neoptera</taxon>
        <taxon>Paraneoptera</taxon>
        <taxon>Hemiptera</taxon>
        <taxon>Sternorrhyncha</taxon>
        <taxon>Aphidomorpha</taxon>
        <taxon>Aphidoidea</taxon>
        <taxon>Aphididae</taxon>
        <taxon>Lachninae</taxon>
        <taxon>Cinara</taxon>
    </lineage>
</organism>
<keyword evidence="2" id="KW-1185">Reference proteome</keyword>
<evidence type="ECO:0000313" key="2">
    <source>
        <dbReference type="Proteomes" id="UP000325440"/>
    </source>
</evidence>